<dbReference type="SUPFAM" id="SSF49354">
    <property type="entry name" value="PapD-like"/>
    <property type="match status" value="1"/>
</dbReference>
<evidence type="ECO:0000256" key="6">
    <source>
        <dbReference type="RuleBase" id="RU003425"/>
    </source>
</evidence>
<organism evidence="10">
    <name type="scientific">Caenorhabditis brenneri</name>
    <name type="common">Nematode worm</name>
    <dbReference type="NCBI Taxonomy" id="135651"/>
    <lineage>
        <taxon>Eukaryota</taxon>
        <taxon>Metazoa</taxon>
        <taxon>Ecdysozoa</taxon>
        <taxon>Nematoda</taxon>
        <taxon>Chromadorea</taxon>
        <taxon>Rhabditida</taxon>
        <taxon>Rhabditina</taxon>
        <taxon>Rhabditomorpha</taxon>
        <taxon>Rhabditoidea</taxon>
        <taxon>Rhabditidae</taxon>
        <taxon>Peloderinae</taxon>
        <taxon>Caenorhabditis</taxon>
    </lineage>
</organism>
<dbReference type="OrthoDB" id="264603at2759"/>
<keyword evidence="5" id="KW-0472">Membrane</keyword>
<evidence type="ECO:0000313" key="10">
    <source>
        <dbReference type="Proteomes" id="UP000008068"/>
    </source>
</evidence>
<dbReference type="eggNOG" id="KOG0439">
    <property type="taxonomic scope" value="Eukaryota"/>
</dbReference>
<evidence type="ECO:0000313" key="9">
    <source>
        <dbReference type="EMBL" id="EGT51124.1"/>
    </source>
</evidence>
<evidence type="ECO:0000256" key="4">
    <source>
        <dbReference type="ARBA" id="ARBA00022989"/>
    </source>
</evidence>
<dbReference type="AlphaFoldDB" id="G0PCG9"/>
<dbReference type="Gene3D" id="2.60.40.10">
    <property type="entry name" value="Immunoglobulins"/>
    <property type="match status" value="1"/>
</dbReference>
<evidence type="ECO:0000256" key="7">
    <source>
        <dbReference type="SAM" id="MobiDB-lite"/>
    </source>
</evidence>
<dbReference type="GO" id="GO:0005789">
    <property type="term" value="C:endoplasmic reticulum membrane"/>
    <property type="evidence" value="ECO:0007669"/>
    <property type="project" value="InterPro"/>
</dbReference>
<sequence length="339" mass="37990">MPKNPSLLQVIPNRNLVFTGPFTEVTKADLQLRNISSGSVCFKVRTTAPEQYSVQPNSGFLRPGEWKRLTVSLQPLKGTPPEAGRHKFMIQSCVPPPEYFVDREEIWEVVDPADITLDKLTVTFLDGGNSRSEETSAAARRAPEFGASCSAPYLQHSGDDRNTSMIREHHESSASAGQTQEVPPSYSASQDAAFLSLRESLKANTDENEELKKKVDRLEKLIDVMLKQNMKHQQTQASEDGPSSSTSQYATMQKSQESFADKYEELEKRVDKLEQLSCDELEQNLKHQQTQTGPSPSHSFSNSQELTIQESLKSLSDENEELRKRVDNLEQLSGVELEV</sequence>
<keyword evidence="6" id="KW-0206">Cytoskeleton</keyword>
<evidence type="ECO:0000256" key="5">
    <source>
        <dbReference type="ARBA" id="ARBA00023136"/>
    </source>
</evidence>
<evidence type="ECO:0000259" key="8">
    <source>
        <dbReference type="PROSITE" id="PS50202"/>
    </source>
</evidence>
<protein>
    <recommendedName>
        <fullName evidence="6">Major sperm protein</fullName>
    </recommendedName>
</protein>
<keyword evidence="10" id="KW-1185">Reference proteome</keyword>
<keyword evidence="6" id="KW-0963">Cytoplasm</keyword>
<feature type="compositionally biased region" description="Polar residues" evidence="7">
    <location>
        <begin position="231"/>
        <end position="258"/>
    </location>
</feature>
<dbReference type="PANTHER" id="PTHR10809:SF6">
    <property type="entry name" value="AT11025P-RELATED"/>
    <property type="match status" value="1"/>
</dbReference>
<comment type="function">
    <text evidence="6">Central component in molecular interactions underlying sperm crawling. Forms an extensive filament system that extends from sperm villipoda, along the leading edge of the pseudopod.</text>
</comment>
<gene>
    <name evidence="9" type="ORF">CAEBREN_21557</name>
</gene>
<dbReference type="InterPro" id="IPR016763">
    <property type="entry name" value="VAP"/>
</dbReference>
<feature type="region of interest" description="Disordered" evidence="7">
    <location>
        <begin position="167"/>
        <end position="190"/>
    </location>
</feature>
<evidence type="ECO:0000256" key="2">
    <source>
        <dbReference type="ARBA" id="ARBA00008932"/>
    </source>
</evidence>
<dbReference type="PANTHER" id="PTHR10809">
    <property type="entry name" value="VESICLE-ASSOCIATED MEMBRANE PROTEIN-ASSOCIATED PROTEIN"/>
    <property type="match status" value="1"/>
</dbReference>
<feature type="region of interest" description="Disordered" evidence="7">
    <location>
        <begin position="230"/>
        <end position="258"/>
    </location>
</feature>
<comment type="subcellular location">
    <subcellularLocation>
        <location evidence="1">Membrane</location>
        <topology evidence="1">Single-pass type IV membrane protein</topology>
    </subcellularLocation>
</comment>
<dbReference type="GO" id="GO:0005886">
    <property type="term" value="C:plasma membrane"/>
    <property type="evidence" value="ECO:0007669"/>
    <property type="project" value="TreeGrafter"/>
</dbReference>
<comment type="similarity">
    <text evidence="2">Belongs to the VAMP-associated protein (VAP) (TC 9.B.17) family.</text>
</comment>
<dbReference type="GO" id="GO:0033149">
    <property type="term" value="F:FFAT motif binding"/>
    <property type="evidence" value="ECO:0007669"/>
    <property type="project" value="TreeGrafter"/>
</dbReference>
<evidence type="ECO:0000256" key="1">
    <source>
        <dbReference type="ARBA" id="ARBA00004211"/>
    </source>
</evidence>
<dbReference type="GO" id="GO:0090158">
    <property type="term" value="P:endoplasmic reticulum membrane organization"/>
    <property type="evidence" value="ECO:0007669"/>
    <property type="project" value="TreeGrafter"/>
</dbReference>
<dbReference type="Pfam" id="PF00635">
    <property type="entry name" value="Motile_Sperm"/>
    <property type="match status" value="1"/>
</dbReference>
<feature type="region of interest" description="Disordered" evidence="7">
    <location>
        <begin position="281"/>
        <end position="339"/>
    </location>
</feature>
<feature type="compositionally biased region" description="Polar residues" evidence="7">
    <location>
        <begin position="173"/>
        <end position="190"/>
    </location>
</feature>
<proteinExistence type="inferred from homology"/>
<keyword evidence="3" id="KW-0812">Transmembrane</keyword>
<dbReference type="PROSITE" id="PS50202">
    <property type="entry name" value="MSP"/>
    <property type="match status" value="1"/>
</dbReference>
<dbReference type="InterPro" id="IPR008962">
    <property type="entry name" value="PapD-like_sf"/>
</dbReference>
<dbReference type="STRING" id="135651.G0PCG9"/>
<dbReference type="HOGENOM" id="CLU_048639_0_0_1"/>
<evidence type="ECO:0000256" key="3">
    <source>
        <dbReference type="ARBA" id="ARBA00022692"/>
    </source>
</evidence>
<dbReference type="Proteomes" id="UP000008068">
    <property type="component" value="Unassembled WGS sequence"/>
</dbReference>
<keyword evidence="4" id="KW-1133">Transmembrane helix</keyword>
<accession>G0PCG9</accession>
<dbReference type="GO" id="GO:0061817">
    <property type="term" value="P:endoplasmic reticulum-plasma membrane tethering"/>
    <property type="evidence" value="ECO:0007669"/>
    <property type="project" value="TreeGrafter"/>
</dbReference>
<dbReference type="InterPro" id="IPR013783">
    <property type="entry name" value="Ig-like_fold"/>
</dbReference>
<feature type="compositionally biased region" description="Polar residues" evidence="7">
    <location>
        <begin position="286"/>
        <end position="314"/>
    </location>
</feature>
<reference evidence="10" key="1">
    <citation type="submission" date="2011-07" db="EMBL/GenBank/DDBJ databases">
        <authorList>
            <consortium name="Caenorhabditis brenneri Sequencing and Analysis Consortium"/>
            <person name="Wilson R.K."/>
        </authorList>
    </citation>
    <scope>NUCLEOTIDE SEQUENCE [LARGE SCALE GENOMIC DNA]</scope>
    <source>
        <strain evidence="10">PB2801</strain>
    </source>
</reference>
<name>G0PCG9_CAEBE</name>
<feature type="domain" description="MSP" evidence="8">
    <location>
        <begin position="7"/>
        <end position="125"/>
    </location>
</feature>
<dbReference type="InParanoid" id="G0PCG9"/>
<dbReference type="InterPro" id="IPR000535">
    <property type="entry name" value="MSP_dom"/>
</dbReference>
<dbReference type="EMBL" id="GL380242">
    <property type="protein sequence ID" value="EGT51124.1"/>
    <property type="molecule type" value="Genomic_DNA"/>
</dbReference>